<keyword evidence="2" id="KW-0597">Phosphoprotein</keyword>
<evidence type="ECO:0000313" key="5">
    <source>
        <dbReference type="Proteomes" id="UP001642540"/>
    </source>
</evidence>
<dbReference type="InterPro" id="IPR016035">
    <property type="entry name" value="Acyl_Trfase/lysoPLipase"/>
</dbReference>
<dbReference type="SUPFAM" id="SSF55048">
    <property type="entry name" value="Probable ACP-binding domain of malonyl-CoA ACP transacylase"/>
    <property type="match status" value="1"/>
</dbReference>
<comment type="caution">
    <text evidence="4">The sequence shown here is derived from an EMBL/GenBank/DDBJ whole genome shotgun (WGS) entry which is preliminary data.</text>
</comment>
<dbReference type="Gene3D" id="3.30.70.250">
    <property type="entry name" value="Malonyl-CoA ACP transacylase, ACP-binding"/>
    <property type="match status" value="1"/>
</dbReference>
<dbReference type="EMBL" id="CAXLJM020000146">
    <property type="protein sequence ID" value="CAL8141268.1"/>
    <property type="molecule type" value="Genomic_DNA"/>
</dbReference>
<dbReference type="SMART" id="SM00827">
    <property type="entry name" value="PKS_AT"/>
    <property type="match status" value="1"/>
</dbReference>
<dbReference type="Proteomes" id="UP001642540">
    <property type="component" value="Unassembled WGS sequence"/>
</dbReference>
<evidence type="ECO:0000259" key="3">
    <source>
        <dbReference type="SMART" id="SM00827"/>
    </source>
</evidence>
<keyword evidence="5" id="KW-1185">Reference proteome</keyword>
<dbReference type="PANTHER" id="PTHR43775:SF37">
    <property type="entry name" value="SI:DKEY-61P9.11"/>
    <property type="match status" value="1"/>
</dbReference>
<dbReference type="Gene3D" id="3.30.70.3290">
    <property type="match status" value="1"/>
</dbReference>
<keyword evidence="1" id="KW-0596">Phosphopantetheine</keyword>
<dbReference type="Pfam" id="PF00698">
    <property type="entry name" value="Acyl_transf_1"/>
    <property type="match status" value="1"/>
</dbReference>
<evidence type="ECO:0000256" key="2">
    <source>
        <dbReference type="ARBA" id="ARBA00022553"/>
    </source>
</evidence>
<gene>
    <name evidence="4" type="ORF">ODALV1_LOCUS28644</name>
</gene>
<feature type="domain" description="Malonyl-CoA:ACP transacylase (MAT)" evidence="3">
    <location>
        <begin position="539"/>
        <end position="838"/>
    </location>
</feature>
<dbReference type="InterPro" id="IPR050091">
    <property type="entry name" value="PKS_NRPS_Biosynth_Enz"/>
</dbReference>
<name>A0ABP1S1Z1_9HEXA</name>
<protein>
    <recommendedName>
        <fullName evidence="3">Malonyl-CoA:ACP transacylase (MAT) domain-containing protein</fullName>
    </recommendedName>
</protein>
<accession>A0ABP1S1Z1</accession>
<proteinExistence type="predicted"/>
<dbReference type="InterPro" id="IPR001227">
    <property type="entry name" value="Ac_transferase_dom_sf"/>
</dbReference>
<organism evidence="4 5">
    <name type="scientific">Orchesella dallaii</name>
    <dbReference type="NCBI Taxonomy" id="48710"/>
    <lineage>
        <taxon>Eukaryota</taxon>
        <taxon>Metazoa</taxon>
        <taxon>Ecdysozoa</taxon>
        <taxon>Arthropoda</taxon>
        <taxon>Hexapoda</taxon>
        <taxon>Collembola</taxon>
        <taxon>Entomobryomorpha</taxon>
        <taxon>Entomobryoidea</taxon>
        <taxon>Orchesellidae</taxon>
        <taxon>Orchesellinae</taxon>
        <taxon>Orchesella</taxon>
    </lineage>
</organism>
<evidence type="ECO:0000256" key="1">
    <source>
        <dbReference type="ARBA" id="ARBA00022450"/>
    </source>
</evidence>
<dbReference type="InterPro" id="IPR014043">
    <property type="entry name" value="Acyl_transferase_dom"/>
</dbReference>
<sequence length="883" mass="98844">MKIRGSNEYAWATILESQEDAEKALVLAASLRRVLTSNSVIALLKGNEFSKTIRNQLIAGGFDDVLTIPKENTSYKDIFETEGLKSFKKLVYLPVDSIVLKNCDSIVDNDRFGRTIDLRDKDDAVVVCTTTESKAQLLEDSIYYSIDYTDAEANKECLDSTPGIVQLKGITTKNSSEVSLLNATTGLLEKKILNYWQEVFRTDVLPILDDTTESSGDQVWDCEPVAVIGMAESCQSFTEALDKAFAEAAMSSKVLSAESRPTIFISSKNQDSNELTKLLKSSMSSVKTLSHVEWISSERNSSSITALHSAMEVLVQRKSNLCLVYFNDGRESSLLILQRLSHAIEHSAKIHAILGKPKGLSETTDETPVEVSDIVEIVLFVNLRGPMLNKPWLNFIKINPKDTKEVAVVNGHLVISDGHQAIASTYPQIKLDLSRPLHAIALQAPTSEKLDEIIENCKSFLAHQGQPTYADTKAFANLAYTINTKCDRFQSTLSQSSAQHRAMLIPKDCAEACKLLSTKGYLREKCSTENNGSGKLCFLFTGQGSQYPGMAKTLYENCPIFRISFDRCNQIFLNMYNINIHDVIWKNSQELSRTLFSQTAIFCVEYALLQVWKSWGLTPDYVIGHSLGEFAAAVACGALDLADALKLVAERSRLIDELPRGKMLVLRGDEQSVGQLLQDFSRNNPGAWLDYAAINSKDQTVLSGDSRYVEEFAEFCLTKKVKSIVLEATHAFHSRHMDPMLEKYRRVAETCKGSLMPTKCKYISGMDGKRIDDPLDPTYWVRHTRERVRFVAASKVAYEEGCRVFLEVGPQPILSALAKVNTSVDTSLVFLPSIRRGVDDWKTILNSLAKLWLEGRWVDWRGFEKYFERAFIPDTIIKEIISY</sequence>
<dbReference type="Gene3D" id="3.90.550.10">
    <property type="entry name" value="Spore Coat Polysaccharide Biosynthesis Protein SpsA, Chain A"/>
    <property type="match status" value="1"/>
</dbReference>
<dbReference type="PANTHER" id="PTHR43775">
    <property type="entry name" value="FATTY ACID SYNTHASE"/>
    <property type="match status" value="1"/>
</dbReference>
<dbReference type="InterPro" id="IPR029044">
    <property type="entry name" value="Nucleotide-diphossugar_trans"/>
</dbReference>
<reference evidence="4 5" key="1">
    <citation type="submission" date="2024-08" db="EMBL/GenBank/DDBJ databases">
        <authorList>
            <person name="Cucini C."/>
            <person name="Frati F."/>
        </authorList>
    </citation>
    <scope>NUCLEOTIDE SEQUENCE [LARGE SCALE GENOMIC DNA]</scope>
</reference>
<evidence type="ECO:0000313" key="4">
    <source>
        <dbReference type="EMBL" id="CAL8141268.1"/>
    </source>
</evidence>
<dbReference type="Gene3D" id="3.40.366.10">
    <property type="entry name" value="Malonyl-Coenzyme A Acyl Carrier Protein, domain 2"/>
    <property type="match status" value="1"/>
</dbReference>
<dbReference type="InterPro" id="IPR016036">
    <property type="entry name" value="Malonyl_transacylase_ACP-bd"/>
</dbReference>
<dbReference type="SUPFAM" id="SSF52151">
    <property type="entry name" value="FabD/lysophospholipase-like"/>
    <property type="match status" value="1"/>
</dbReference>